<evidence type="ECO:0000256" key="1">
    <source>
        <dbReference type="SAM" id="MobiDB-lite"/>
    </source>
</evidence>
<keyword evidence="2" id="KW-0472">Membrane</keyword>
<feature type="compositionally biased region" description="Low complexity" evidence="1">
    <location>
        <begin position="81"/>
        <end position="93"/>
    </location>
</feature>
<keyword evidence="2" id="KW-0812">Transmembrane</keyword>
<evidence type="ECO:0000256" key="2">
    <source>
        <dbReference type="SAM" id="Phobius"/>
    </source>
</evidence>
<keyword evidence="2" id="KW-1133">Transmembrane helix</keyword>
<dbReference type="AlphaFoldDB" id="M1PVC0"/>
<name>M1PVC0_9ZZZZ</name>
<feature type="transmembrane region" description="Helical" evidence="2">
    <location>
        <begin position="45"/>
        <end position="62"/>
    </location>
</feature>
<reference evidence="3" key="1">
    <citation type="journal article" date="2013" name="Syst. Appl. Microbiol.">
        <title>New insights into the archaeal diversity of a hypersaline microbial mat obtained by a metagenomic approach.</title>
        <authorList>
            <person name="Lopez-Lopez A."/>
            <person name="Richter M."/>
            <person name="Pena A."/>
            <person name="Tamames J."/>
            <person name="Rossello-Mora R."/>
        </authorList>
    </citation>
    <scope>NUCLEOTIDE SEQUENCE</scope>
</reference>
<protein>
    <submittedName>
        <fullName evidence="3">Membrane protein</fullName>
    </submittedName>
</protein>
<proteinExistence type="predicted"/>
<dbReference type="EMBL" id="JX684081">
    <property type="protein sequence ID" value="AGF93079.1"/>
    <property type="molecule type" value="Genomic_DNA"/>
</dbReference>
<feature type="region of interest" description="Disordered" evidence="1">
    <location>
        <begin position="64"/>
        <end position="93"/>
    </location>
</feature>
<gene>
    <name evidence="3" type="ORF">FLSS-9_0011</name>
</gene>
<sequence length="93" mass="10583">MDEHKVLGCKIITLVLTSLGLFLIFHHGLTYGLWFDLSDLFGHDWYGAIITTVSITIGLKIIKKQQKPEKHTKQTPKLLPNRKTTPPNTKTKN</sequence>
<organism evidence="3">
    <name type="scientific">uncultured organism</name>
    <dbReference type="NCBI Taxonomy" id="155900"/>
    <lineage>
        <taxon>unclassified sequences</taxon>
        <taxon>environmental samples</taxon>
    </lineage>
</organism>
<accession>M1PVC0</accession>
<feature type="transmembrane region" description="Helical" evidence="2">
    <location>
        <begin position="7"/>
        <end position="25"/>
    </location>
</feature>
<evidence type="ECO:0000313" key="3">
    <source>
        <dbReference type="EMBL" id="AGF93079.1"/>
    </source>
</evidence>